<reference evidence="2" key="1">
    <citation type="submission" date="2017-02" db="UniProtKB">
        <authorList>
            <consortium name="WormBaseParasite"/>
        </authorList>
    </citation>
    <scope>IDENTIFICATION</scope>
</reference>
<protein>
    <submittedName>
        <fullName evidence="2">HTH_Tnp_Tc3_2 domain-containing protein</fullName>
    </submittedName>
</protein>
<organism evidence="1 2">
    <name type="scientific">Parastrongyloides trichosuri</name>
    <name type="common">Possum-specific nematode worm</name>
    <dbReference type="NCBI Taxonomy" id="131310"/>
    <lineage>
        <taxon>Eukaryota</taxon>
        <taxon>Metazoa</taxon>
        <taxon>Ecdysozoa</taxon>
        <taxon>Nematoda</taxon>
        <taxon>Chromadorea</taxon>
        <taxon>Rhabditida</taxon>
        <taxon>Tylenchina</taxon>
        <taxon>Panagrolaimomorpha</taxon>
        <taxon>Strongyloidoidea</taxon>
        <taxon>Strongyloididae</taxon>
        <taxon>Parastrongyloides</taxon>
    </lineage>
</organism>
<evidence type="ECO:0000313" key="1">
    <source>
        <dbReference type="Proteomes" id="UP000038045"/>
    </source>
</evidence>
<accession>A0A0N4Z6H7</accession>
<dbReference type="AlphaFoldDB" id="A0A0N4Z6H7"/>
<dbReference type="STRING" id="131310.A0A0N4Z6H7"/>
<sequence>MKTSNGNIMNLPVIMGERKYLNNENIDDDANCGSHNNPNKNIVYVNNFYRRINTNDNAYARKPYDKLSSKSQRRRNVLFTKILLKRNGGQKLHIATLRHIIKEMGHEQSFMPTLSLGELQEYALHHKVSMRSVYKIKQIIEDKLQYKMFPSVSEIKTIWQTSGVVIDESQMEEVYKSVLENCDNYQYEVSEMKTHIDYSQFNDPV</sequence>
<dbReference type="Proteomes" id="UP000038045">
    <property type="component" value="Unplaced"/>
</dbReference>
<evidence type="ECO:0000313" key="2">
    <source>
        <dbReference type="WBParaSite" id="PTRK_0000278300.1"/>
    </source>
</evidence>
<keyword evidence="1" id="KW-1185">Reference proteome</keyword>
<proteinExistence type="predicted"/>
<name>A0A0N4Z6H7_PARTI</name>
<dbReference type="WBParaSite" id="PTRK_0000278300.1">
    <property type="protein sequence ID" value="PTRK_0000278300.1"/>
    <property type="gene ID" value="PTRK_0000278300"/>
</dbReference>